<dbReference type="Gene3D" id="3.40.50.150">
    <property type="entry name" value="Vaccinia Virus protein VP39"/>
    <property type="match status" value="1"/>
</dbReference>
<dbReference type="RefSeq" id="WP_047192283.1">
    <property type="nucleotide sequence ID" value="NZ_LCYG01000102.1"/>
</dbReference>
<dbReference type="InterPro" id="IPR053188">
    <property type="entry name" value="FkbM_Methyltransferase"/>
</dbReference>
<dbReference type="InterPro" id="IPR006342">
    <property type="entry name" value="FkbM_mtfrase"/>
</dbReference>
<accession>A0A0H1R4Q5</accession>
<dbReference type="Pfam" id="PF05050">
    <property type="entry name" value="Methyltransf_21"/>
    <property type="match status" value="1"/>
</dbReference>
<dbReference type="InterPro" id="IPR029063">
    <property type="entry name" value="SAM-dependent_MTases_sf"/>
</dbReference>
<comment type="caution">
    <text evidence="2">The sequence shown here is derived from an EMBL/GenBank/DDBJ whole genome shotgun (WGS) entry which is preliminary data.</text>
</comment>
<dbReference type="AlphaFoldDB" id="A0A0H1R4Q5"/>
<dbReference type="NCBIfam" id="TIGR01444">
    <property type="entry name" value="fkbM_fam"/>
    <property type="match status" value="1"/>
</dbReference>
<name>A0A0H1R4Q5_9HYPH</name>
<dbReference type="PANTHER" id="PTHR36973:SF4">
    <property type="entry name" value="NODULATION PROTEIN"/>
    <property type="match status" value="1"/>
</dbReference>
<dbReference type="PATRIC" id="fig|1225564.3.peg.80"/>
<dbReference type="EMBL" id="LCYG01000102">
    <property type="protein sequence ID" value="KLK90039.1"/>
    <property type="molecule type" value="Genomic_DNA"/>
</dbReference>
<dbReference type="SUPFAM" id="SSF53335">
    <property type="entry name" value="S-adenosyl-L-methionine-dependent methyltransferases"/>
    <property type="match status" value="1"/>
</dbReference>
<proteinExistence type="predicted"/>
<organism evidence="2 3">
    <name type="scientific">Microvirga vignae</name>
    <dbReference type="NCBI Taxonomy" id="1225564"/>
    <lineage>
        <taxon>Bacteria</taxon>
        <taxon>Pseudomonadati</taxon>
        <taxon>Pseudomonadota</taxon>
        <taxon>Alphaproteobacteria</taxon>
        <taxon>Hyphomicrobiales</taxon>
        <taxon>Methylobacteriaceae</taxon>
        <taxon>Microvirga</taxon>
    </lineage>
</organism>
<sequence>MLERLKNRLADWLGITRLNHAVSFVLMRDLNVLSSAPKGAEGHAALQAAFLHLIDILKPGVVCDIGALDGSLSLAVRDKALNCEVIAFEANPKTHARHIEALSAHGIDYRNVAISDYNGRITIHAPRGQHEGKTSLLLRNEEIAYEDYEVETHMLDSIFRDRLNARDQSFFLWIDVEGAAERVLTGAPHVLEKTLAVFIECETFPFWQEGGSAGGVADTLLKAGFVPLARDREYGDKQFNVLFVAGRVAHLLAPSLFNANSPLRKGLISGSPFLTTNCEVSAA</sequence>
<dbReference type="PANTHER" id="PTHR36973">
    <property type="entry name" value="SLL1456 PROTEIN-RELATED"/>
    <property type="match status" value="1"/>
</dbReference>
<dbReference type="STRING" id="1225564.AA309_27840"/>
<evidence type="ECO:0000259" key="1">
    <source>
        <dbReference type="Pfam" id="PF05050"/>
    </source>
</evidence>
<gene>
    <name evidence="2" type="ORF">AA309_27840</name>
</gene>
<dbReference type="GO" id="GO:0008171">
    <property type="term" value="F:O-methyltransferase activity"/>
    <property type="evidence" value="ECO:0007669"/>
    <property type="project" value="TreeGrafter"/>
</dbReference>
<dbReference type="Proteomes" id="UP000035489">
    <property type="component" value="Unassembled WGS sequence"/>
</dbReference>
<keyword evidence="3" id="KW-1185">Reference proteome</keyword>
<feature type="domain" description="Methyltransferase FkbM" evidence="1">
    <location>
        <begin position="64"/>
        <end position="226"/>
    </location>
</feature>
<evidence type="ECO:0000313" key="3">
    <source>
        <dbReference type="Proteomes" id="UP000035489"/>
    </source>
</evidence>
<evidence type="ECO:0000313" key="2">
    <source>
        <dbReference type="EMBL" id="KLK90039.1"/>
    </source>
</evidence>
<protein>
    <recommendedName>
        <fullName evidence="1">Methyltransferase FkbM domain-containing protein</fullName>
    </recommendedName>
</protein>
<dbReference type="OrthoDB" id="5679686at2"/>
<reference evidence="2 3" key="1">
    <citation type="submission" date="2015-05" db="EMBL/GenBank/DDBJ databases">
        <title>Draft genome sequence of Microvirga vignae strain BR3299, a novel nitrogen fixing bacteria isolated from Brazil semi-aired region.</title>
        <authorList>
            <person name="Zilli J.E."/>
            <person name="Passos S.R."/>
            <person name="Leite J."/>
            <person name="Baldani J.I."/>
            <person name="Xavier G.R."/>
            <person name="Rumjaneck N.G."/>
            <person name="Simoes-Araujo J.L."/>
        </authorList>
    </citation>
    <scope>NUCLEOTIDE SEQUENCE [LARGE SCALE GENOMIC DNA]</scope>
    <source>
        <strain evidence="2 3">BR3299</strain>
    </source>
</reference>